<dbReference type="STRING" id="1803587.GCA_001593825_00857"/>
<name>A0A1B7W0G4_APHFL</name>
<sequence>MQAKYIKALSIKRIYAERIIDGSKKIELRKRSIGMELGDLVLLYETTPDSIIKGGFIADKTISLPVDQMWRKYHHILGVEKDFYDIYFENCEFAYGTFIYQSFLFPSISLKQIHDLCPNFTPPQATINWRNNWYIQTEWMDALNNARNQLMEQGRLGEQLSLFAL</sequence>
<dbReference type="Proteomes" id="UP000092382">
    <property type="component" value="Unassembled WGS sequence"/>
</dbReference>
<comment type="caution">
    <text evidence="1">The sequence shown here is derived from an EMBL/GenBank/DDBJ whole genome shotgun (WGS) entry which is preliminary data.</text>
</comment>
<protein>
    <recommendedName>
        <fullName evidence="3">ASCH domain-containing protein</fullName>
    </recommendedName>
</protein>
<gene>
    <name evidence="1" type="ORF">AN481_03750</name>
</gene>
<evidence type="ECO:0000313" key="1">
    <source>
        <dbReference type="EMBL" id="OBQ26680.1"/>
    </source>
</evidence>
<dbReference type="PATRIC" id="fig|1710894.3.peg.1208"/>
<reference evidence="1 2" key="1">
    <citation type="submission" date="2015-09" db="EMBL/GenBank/DDBJ databases">
        <title>Whole genome shotgun sequence assembly of Aphanizomenon flos-aquae UKL13.</title>
        <authorList>
            <person name="Driscoll C."/>
        </authorList>
    </citation>
    <scope>NUCLEOTIDE SEQUENCE [LARGE SCALE GENOMIC DNA]</scope>
    <source>
        <strain evidence="1">MDT13</strain>
    </source>
</reference>
<dbReference type="AlphaFoldDB" id="A0A1B7W0G4"/>
<dbReference type="InterPro" id="IPR015947">
    <property type="entry name" value="PUA-like_sf"/>
</dbReference>
<evidence type="ECO:0008006" key="3">
    <source>
        <dbReference type="Google" id="ProtNLM"/>
    </source>
</evidence>
<evidence type="ECO:0000313" key="2">
    <source>
        <dbReference type="Proteomes" id="UP000092382"/>
    </source>
</evidence>
<dbReference type="SUPFAM" id="SSF88697">
    <property type="entry name" value="PUA domain-like"/>
    <property type="match status" value="1"/>
</dbReference>
<organism evidence="1 2">
    <name type="scientific">Aphanizomenon flos-aquae LD13</name>
    <dbReference type="NCBI Taxonomy" id="1710894"/>
    <lineage>
        <taxon>Bacteria</taxon>
        <taxon>Bacillati</taxon>
        <taxon>Cyanobacteriota</taxon>
        <taxon>Cyanophyceae</taxon>
        <taxon>Nostocales</taxon>
        <taxon>Aphanizomenonaceae</taxon>
        <taxon>Aphanizomenon</taxon>
    </lineage>
</organism>
<dbReference type="EMBL" id="LJOY01000008">
    <property type="protein sequence ID" value="OBQ26680.1"/>
    <property type="molecule type" value="Genomic_DNA"/>
</dbReference>
<dbReference type="Gene3D" id="2.30.130.30">
    <property type="entry name" value="Hypothetical protein"/>
    <property type="match status" value="1"/>
</dbReference>
<proteinExistence type="predicted"/>
<accession>A0A1B7W0G4</accession>